<dbReference type="PANTHER" id="PTHR30558:SF12">
    <property type="entry name" value="BIOPOLYMER TRANSPORT PROTEIN EXBD"/>
    <property type="match status" value="1"/>
</dbReference>
<evidence type="ECO:0000256" key="7">
    <source>
        <dbReference type="ARBA" id="ARBA00022475"/>
    </source>
</evidence>
<reference evidence="17 20" key="1">
    <citation type="journal article" date="2017" name="Gut Pathog.">
        <title>Mycobacterium avium subsp. paratuberculosis and associated risk factors for inflammatory bowel disease in Iranian patients.</title>
        <authorList>
            <person name="Zamani S."/>
            <person name="Zali M.R."/>
            <person name="Aghdaei H.A."/>
            <person name="Sechi L.A."/>
            <person name="Niegowska M."/>
            <person name="Caggiu E."/>
            <person name="Keshavarz R."/>
            <person name="Mosavari N."/>
            <person name="Feizabadi M.M."/>
        </authorList>
    </citation>
    <scope>NUCLEOTIDE SEQUENCE [LARGE SCALE GENOMIC DNA]</scope>
    <source>
        <strain evidence="17 20">1057</strain>
    </source>
</reference>
<comment type="caution">
    <text evidence="17">The sequence shown here is derived from an EMBL/GenBank/DDBJ whole genome shotgun (WGS) entry which is preliminary data.</text>
</comment>
<evidence type="ECO:0000313" key="19">
    <source>
        <dbReference type="Proteomes" id="UP000220907"/>
    </source>
</evidence>
<comment type="function">
    <text evidence="1">Involved in the TonB-dependent energy-dependent transport of various receptor-bound substrates.</text>
</comment>
<dbReference type="Proteomes" id="UP000220907">
    <property type="component" value="Unassembled WGS sequence"/>
</dbReference>
<keyword evidence="10 13" id="KW-0653">Protein transport</keyword>
<evidence type="ECO:0000256" key="9">
    <source>
        <dbReference type="ARBA" id="ARBA00022692"/>
    </source>
</evidence>
<organism evidence="17 20">
    <name type="scientific">Helicobacter pylori</name>
    <name type="common">Campylobacter pylori</name>
    <dbReference type="NCBI Taxonomy" id="210"/>
    <lineage>
        <taxon>Bacteria</taxon>
        <taxon>Pseudomonadati</taxon>
        <taxon>Campylobacterota</taxon>
        <taxon>Epsilonproteobacteria</taxon>
        <taxon>Campylobacterales</taxon>
        <taxon>Helicobacteraceae</taxon>
        <taxon>Helicobacter</taxon>
    </lineage>
</organism>
<evidence type="ECO:0000256" key="8">
    <source>
        <dbReference type="ARBA" id="ARBA00022519"/>
    </source>
</evidence>
<dbReference type="EMBL" id="RPFT01000014">
    <property type="protein sequence ID" value="RPF67554.1"/>
    <property type="molecule type" value="Genomic_DNA"/>
</dbReference>
<comment type="similarity">
    <text evidence="3 13">Belongs to the ExbD/TolR family.</text>
</comment>
<keyword evidence="9 13" id="KW-0812">Transmembrane</keyword>
<evidence type="ECO:0000256" key="3">
    <source>
        <dbReference type="ARBA" id="ARBA00005811"/>
    </source>
</evidence>
<evidence type="ECO:0000256" key="1">
    <source>
        <dbReference type="ARBA" id="ARBA00003540"/>
    </source>
</evidence>
<feature type="transmembrane region" description="Helical" evidence="14">
    <location>
        <begin position="12"/>
        <end position="34"/>
    </location>
</feature>
<evidence type="ECO:0000313" key="20">
    <source>
        <dbReference type="Proteomes" id="UP000275263"/>
    </source>
</evidence>
<dbReference type="AlphaFoldDB" id="A0A1V3B9A2"/>
<keyword evidence="11 14" id="KW-1133">Transmembrane helix</keyword>
<dbReference type="Proteomes" id="UP000275263">
    <property type="component" value="Unassembled WGS sequence"/>
</dbReference>
<comment type="subcellular location">
    <subcellularLocation>
        <location evidence="2">Cell inner membrane</location>
        <topology evidence="2">Single-pass type II membrane protein</topology>
    </subcellularLocation>
    <subcellularLocation>
        <location evidence="13">Cell membrane</location>
        <topology evidence="13">Single-pass type II membrane protein</topology>
    </subcellularLocation>
</comment>
<reference evidence="18 19" key="2">
    <citation type="journal article" date="2017" name="Gut Pathog.">
        <title>Phylogenomics of Colombian Helicobacter pylori isolates.</title>
        <authorList>
            <person name="Gutierrez-Escobar A.J."/>
            <person name="Trujillo E."/>
            <person name="Acevedo O."/>
            <person name="Bravo M.M."/>
        </authorList>
    </citation>
    <scope>NUCLEOTIDE SEQUENCE [LARGE SCALE GENOMIC DNA]</scope>
    <source>
        <strain evidence="16 18">2021</strain>
        <strain evidence="15 19">22151</strain>
    </source>
</reference>
<dbReference type="InterPro" id="IPR014171">
    <property type="entry name" value="TonB_ExbD_2"/>
</dbReference>
<name>A0A1V3B9A2_HELPX</name>
<evidence type="ECO:0000256" key="14">
    <source>
        <dbReference type="SAM" id="Phobius"/>
    </source>
</evidence>
<dbReference type="GO" id="GO:0015031">
    <property type="term" value="P:protein transport"/>
    <property type="evidence" value="ECO:0007669"/>
    <property type="project" value="UniProtKB-KW"/>
</dbReference>
<dbReference type="Gene3D" id="3.30.420.270">
    <property type="match status" value="1"/>
</dbReference>
<evidence type="ECO:0000313" key="17">
    <source>
        <dbReference type="EMBL" id="RPF67554.1"/>
    </source>
</evidence>
<accession>A0A1V3B9A2</accession>
<dbReference type="GO" id="GO:0005886">
    <property type="term" value="C:plasma membrane"/>
    <property type="evidence" value="ECO:0007669"/>
    <property type="project" value="UniProtKB-SubCell"/>
</dbReference>
<reference evidence="17" key="3">
    <citation type="submission" date="2018-11" db="EMBL/GenBank/DDBJ databases">
        <authorList>
            <person name="Gutierrez A.J."/>
            <person name="Bravo M."/>
        </authorList>
    </citation>
    <scope>NUCLEOTIDE SEQUENCE</scope>
    <source>
        <strain evidence="17">1057</strain>
    </source>
</reference>
<dbReference type="PANTHER" id="PTHR30558">
    <property type="entry name" value="EXBD MEMBRANE COMPONENT OF PMF-DRIVEN MACROMOLECULE IMPORT SYSTEM"/>
    <property type="match status" value="1"/>
</dbReference>
<dbReference type="InterPro" id="IPR003400">
    <property type="entry name" value="ExbD"/>
</dbReference>
<evidence type="ECO:0000256" key="10">
    <source>
        <dbReference type="ARBA" id="ARBA00022927"/>
    </source>
</evidence>
<evidence type="ECO:0000256" key="6">
    <source>
        <dbReference type="ARBA" id="ARBA00022448"/>
    </source>
</evidence>
<dbReference type="Pfam" id="PF02472">
    <property type="entry name" value="ExbD"/>
    <property type="match status" value="1"/>
</dbReference>
<evidence type="ECO:0000313" key="15">
    <source>
        <dbReference type="EMBL" id="PDW47734.1"/>
    </source>
</evidence>
<evidence type="ECO:0000256" key="2">
    <source>
        <dbReference type="ARBA" id="ARBA00004249"/>
    </source>
</evidence>
<evidence type="ECO:0000256" key="11">
    <source>
        <dbReference type="ARBA" id="ARBA00022989"/>
    </source>
</evidence>
<evidence type="ECO:0000313" key="18">
    <source>
        <dbReference type="Proteomes" id="UP000220405"/>
    </source>
</evidence>
<dbReference type="EMBL" id="MBGX01000002">
    <property type="protein sequence ID" value="PDW47734.1"/>
    <property type="molecule type" value="Genomic_DNA"/>
</dbReference>
<dbReference type="EMBL" id="MBJH01000057">
    <property type="protein sequence ID" value="PDX38354.1"/>
    <property type="molecule type" value="Genomic_DNA"/>
</dbReference>
<gene>
    <name evidence="17" type="primary">exbD</name>
    <name evidence="15" type="ORF">BB432_01715</name>
    <name evidence="16" type="ORF">BB468_03225</name>
    <name evidence="17" type="ORF">EGW01_06175</name>
</gene>
<protein>
    <recommendedName>
        <fullName evidence="5">Biopolymer transport protein ExbD</fullName>
    </recommendedName>
</protein>
<dbReference type="NCBIfam" id="TIGR02804">
    <property type="entry name" value="ExbD_2"/>
    <property type="match status" value="1"/>
</dbReference>
<evidence type="ECO:0000256" key="13">
    <source>
        <dbReference type="RuleBase" id="RU003879"/>
    </source>
</evidence>
<sequence length="129" mass="14364">MKSIRRGDGLNVVPFIDIMLVLLAIVLSVSTFIAQGKIKVSLPNAKNAEKSQPNDQKVVVISVDEHDNIFVDDKPMNLEALSAVVKQTDPKTLIDLKSDKSSRFETFISIMDILKEHNHENFSISTEAQ</sequence>
<keyword evidence="8" id="KW-0997">Cell inner membrane</keyword>
<keyword evidence="7" id="KW-1003">Cell membrane</keyword>
<proteinExistence type="inferred from homology"/>
<keyword evidence="6 13" id="KW-0813">Transport</keyword>
<evidence type="ECO:0000256" key="5">
    <source>
        <dbReference type="ARBA" id="ARBA00022090"/>
    </source>
</evidence>
<evidence type="ECO:0000313" key="16">
    <source>
        <dbReference type="EMBL" id="PDX38354.1"/>
    </source>
</evidence>
<evidence type="ECO:0000256" key="4">
    <source>
        <dbReference type="ARBA" id="ARBA00011471"/>
    </source>
</evidence>
<dbReference type="Proteomes" id="UP000220405">
    <property type="component" value="Unassembled WGS sequence"/>
</dbReference>
<evidence type="ECO:0000256" key="12">
    <source>
        <dbReference type="ARBA" id="ARBA00023136"/>
    </source>
</evidence>
<dbReference type="RefSeq" id="WP_000836371.1">
    <property type="nucleotide sequence ID" value="NZ_AP023345.1"/>
</dbReference>
<dbReference type="GO" id="GO:0022857">
    <property type="term" value="F:transmembrane transporter activity"/>
    <property type="evidence" value="ECO:0007669"/>
    <property type="project" value="InterPro"/>
</dbReference>
<comment type="subunit">
    <text evidence="4">The accessory proteins ExbB and ExbD seem to form a complex with TonB.</text>
</comment>
<keyword evidence="12 14" id="KW-0472">Membrane</keyword>